<evidence type="ECO:0000313" key="1">
    <source>
        <dbReference type="EMBL" id="KAI0063953.1"/>
    </source>
</evidence>
<sequence>MPAMHPLVTNGDLHPSQPYAHTELRLGAGTASSKGAGCSTGSSPVNFALSSLIFDLSRCQSVSLLFHDRGKLYPVLAAADVNLVIMDSTCARSLVKRQDLETESNGAYAALRDLSIHHLLTTEGMESIADECERLERLVISIAVSKIDEFVSSLASSITLHALIDYHNDGMDRACR</sequence>
<gene>
    <name evidence="1" type="ORF">BV25DRAFT_1837151</name>
</gene>
<reference evidence="1" key="1">
    <citation type="submission" date="2021-03" db="EMBL/GenBank/DDBJ databases">
        <authorList>
            <consortium name="DOE Joint Genome Institute"/>
            <person name="Ahrendt S."/>
            <person name="Looney B.P."/>
            <person name="Miyauchi S."/>
            <person name="Morin E."/>
            <person name="Drula E."/>
            <person name="Courty P.E."/>
            <person name="Chicoki N."/>
            <person name="Fauchery L."/>
            <person name="Kohler A."/>
            <person name="Kuo A."/>
            <person name="Labutti K."/>
            <person name="Pangilinan J."/>
            <person name="Lipzen A."/>
            <person name="Riley R."/>
            <person name="Andreopoulos W."/>
            <person name="He G."/>
            <person name="Johnson J."/>
            <person name="Barry K.W."/>
            <person name="Grigoriev I.V."/>
            <person name="Nagy L."/>
            <person name="Hibbett D."/>
            <person name="Henrissat B."/>
            <person name="Matheny P.B."/>
            <person name="Labbe J."/>
            <person name="Martin F."/>
        </authorList>
    </citation>
    <scope>NUCLEOTIDE SEQUENCE</scope>
    <source>
        <strain evidence="1">HHB10654</strain>
    </source>
</reference>
<organism evidence="1 2">
    <name type="scientific">Artomyces pyxidatus</name>
    <dbReference type="NCBI Taxonomy" id="48021"/>
    <lineage>
        <taxon>Eukaryota</taxon>
        <taxon>Fungi</taxon>
        <taxon>Dikarya</taxon>
        <taxon>Basidiomycota</taxon>
        <taxon>Agaricomycotina</taxon>
        <taxon>Agaricomycetes</taxon>
        <taxon>Russulales</taxon>
        <taxon>Auriscalpiaceae</taxon>
        <taxon>Artomyces</taxon>
    </lineage>
</organism>
<comment type="caution">
    <text evidence="1">The sequence shown here is derived from an EMBL/GenBank/DDBJ whole genome shotgun (WGS) entry which is preliminary data.</text>
</comment>
<reference evidence="1" key="2">
    <citation type="journal article" date="2022" name="New Phytol.">
        <title>Evolutionary transition to the ectomycorrhizal habit in the genomes of a hyperdiverse lineage of mushroom-forming fungi.</title>
        <authorList>
            <person name="Looney B."/>
            <person name="Miyauchi S."/>
            <person name="Morin E."/>
            <person name="Drula E."/>
            <person name="Courty P.E."/>
            <person name="Kohler A."/>
            <person name="Kuo A."/>
            <person name="LaButti K."/>
            <person name="Pangilinan J."/>
            <person name="Lipzen A."/>
            <person name="Riley R."/>
            <person name="Andreopoulos W."/>
            <person name="He G."/>
            <person name="Johnson J."/>
            <person name="Nolan M."/>
            <person name="Tritt A."/>
            <person name="Barry K.W."/>
            <person name="Grigoriev I.V."/>
            <person name="Nagy L.G."/>
            <person name="Hibbett D."/>
            <person name="Henrissat B."/>
            <person name="Matheny P.B."/>
            <person name="Labbe J."/>
            <person name="Martin F.M."/>
        </authorList>
    </citation>
    <scope>NUCLEOTIDE SEQUENCE</scope>
    <source>
        <strain evidence="1">HHB10654</strain>
    </source>
</reference>
<protein>
    <submittedName>
        <fullName evidence="1">Uncharacterized protein</fullName>
    </submittedName>
</protein>
<name>A0ACB8T741_9AGAM</name>
<accession>A0ACB8T741</accession>
<evidence type="ECO:0000313" key="2">
    <source>
        <dbReference type="Proteomes" id="UP000814140"/>
    </source>
</evidence>
<proteinExistence type="predicted"/>
<keyword evidence="2" id="KW-1185">Reference proteome</keyword>
<dbReference type="Proteomes" id="UP000814140">
    <property type="component" value="Unassembled WGS sequence"/>
</dbReference>
<dbReference type="EMBL" id="MU277200">
    <property type="protein sequence ID" value="KAI0063953.1"/>
    <property type="molecule type" value="Genomic_DNA"/>
</dbReference>